<proteinExistence type="inferred from homology"/>
<feature type="domain" description="MaoC-like" evidence="2">
    <location>
        <begin position="175"/>
        <end position="231"/>
    </location>
</feature>
<evidence type="ECO:0000259" key="2">
    <source>
        <dbReference type="Pfam" id="PF01575"/>
    </source>
</evidence>
<dbReference type="EMBL" id="JBHSQK010000032">
    <property type="protein sequence ID" value="MFC5949396.1"/>
    <property type="molecule type" value="Genomic_DNA"/>
</dbReference>
<keyword evidence="4" id="KW-1185">Reference proteome</keyword>
<dbReference type="InterPro" id="IPR002539">
    <property type="entry name" value="MaoC-like_dom"/>
</dbReference>
<comment type="caution">
    <text evidence="3">The sequence shown here is derived from an EMBL/GenBank/DDBJ whole genome shotgun (WGS) entry which is preliminary data.</text>
</comment>
<dbReference type="PANTHER" id="PTHR43841:SF1">
    <property type="entry name" value="3-HYDROXYACYL-THIOESTER DEHYDRATASE X"/>
    <property type="match status" value="1"/>
</dbReference>
<dbReference type="InterPro" id="IPR003965">
    <property type="entry name" value="Fatty_acid_synthase"/>
</dbReference>
<organism evidence="3 4">
    <name type="scientific">Pseudonocardia lutea</name>
    <dbReference type="NCBI Taxonomy" id="2172015"/>
    <lineage>
        <taxon>Bacteria</taxon>
        <taxon>Bacillati</taxon>
        <taxon>Actinomycetota</taxon>
        <taxon>Actinomycetes</taxon>
        <taxon>Pseudonocardiales</taxon>
        <taxon>Pseudonocardiaceae</taxon>
        <taxon>Pseudonocardia</taxon>
    </lineage>
</organism>
<dbReference type="SUPFAM" id="SSF54637">
    <property type="entry name" value="Thioesterase/thiol ester dehydrase-isomerase"/>
    <property type="match status" value="2"/>
</dbReference>
<name>A0ABW1I6Y2_9PSEU</name>
<dbReference type="RefSeq" id="WP_379566590.1">
    <property type="nucleotide sequence ID" value="NZ_JBHSQK010000032.1"/>
</dbReference>
<protein>
    <submittedName>
        <fullName evidence="3">MaoC family dehydratase</fullName>
    </submittedName>
</protein>
<sequence>MIGLYAKAAVGAVLPGRARTLPDTVLERTVTPEVGHLADYARVCGFPLGDALPLTYPHVLAFPLQIGLMAARSFPLPLPGLVHVANRITVHRAVGLGERLDLRVRAERFAAHPRGAQVDLVAEVSVDGARVWDGRSTYLARGAQAPTGLAGELPDLPEVDGPAAAVWRVPADAGRRYAAVSGDVNPIHLNPVTAKAFGFPRAIAHGMWTAARALAALQGRVPEAATLEVGFRRPLLLPSMVELVTEPAEEGWDLAVRNRKGAVHLTGTVRPA</sequence>
<dbReference type="Pfam" id="PF01575">
    <property type="entry name" value="MaoC_dehydratas"/>
    <property type="match status" value="1"/>
</dbReference>
<dbReference type="InterPro" id="IPR029069">
    <property type="entry name" value="HotDog_dom_sf"/>
</dbReference>
<dbReference type="Gene3D" id="3.10.129.10">
    <property type="entry name" value="Hotdog Thioesterase"/>
    <property type="match status" value="1"/>
</dbReference>
<dbReference type="Proteomes" id="UP001596119">
    <property type="component" value="Unassembled WGS sequence"/>
</dbReference>
<reference evidence="4" key="1">
    <citation type="journal article" date="2019" name="Int. J. Syst. Evol. Microbiol.">
        <title>The Global Catalogue of Microorganisms (GCM) 10K type strain sequencing project: providing services to taxonomists for standard genome sequencing and annotation.</title>
        <authorList>
            <consortium name="The Broad Institute Genomics Platform"/>
            <consortium name="The Broad Institute Genome Sequencing Center for Infectious Disease"/>
            <person name="Wu L."/>
            <person name="Ma J."/>
        </authorList>
    </citation>
    <scope>NUCLEOTIDE SEQUENCE [LARGE SCALE GENOMIC DNA]</scope>
    <source>
        <strain evidence="4">CGMCC 4.7397</strain>
    </source>
</reference>
<gene>
    <name evidence="3" type="ORF">ACFQH9_14060</name>
</gene>
<evidence type="ECO:0000313" key="4">
    <source>
        <dbReference type="Proteomes" id="UP001596119"/>
    </source>
</evidence>
<dbReference type="PANTHER" id="PTHR43841">
    <property type="entry name" value="3-HYDROXYACYL-THIOESTER DEHYDRATASE HTDX-RELATED"/>
    <property type="match status" value="1"/>
</dbReference>
<evidence type="ECO:0000256" key="1">
    <source>
        <dbReference type="ARBA" id="ARBA00005254"/>
    </source>
</evidence>
<comment type="similarity">
    <text evidence="1">Belongs to the enoyl-CoA hydratase/isomerase family.</text>
</comment>
<evidence type="ECO:0000313" key="3">
    <source>
        <dbReference type="EMBL" id="MFC5949396.1"/>
    </source>
</evidence>
<accession>A0ABW1I6Y2</accession>
<dbReference type="PRINTS" id="PR01483">
    <property type="entry name" value="FASYNTHASE"/>
</dbReference>